<comment type="caution">
    <text evidence="1">The sequence shown here is derived from an EMBL/GenBank/DDBJ whole genome shotgun (WGS) entry which is preliminary data.</text>
</comment>
<evidence type="ECO:0000313" key="1">
    <source>
        <dbReference type="EMBL" id="EFW03855.1"/>
    </source>
</evidence>
<dbReference type="AlphaFoldDB" id="E7GDJ8"/>
<dbReference type="STRING" id="100884.GCA_000269565_00504"/>
<accession>E7GDJ8</accession>
<reference evidence="1 2" key="1">
    <citation type="submission" date="2010-12" db="EMBL/GenBank/DDBJ databases">
        <title>The Genome Sequence of Coprobacillus sp. strain 29_1.</title>
        <authorList>
            <consortium name="The Broad Institute Genome Sequencing Platform"/>
            <person name="Earl A."/>
            <person name="Ward D."/>
            <person name="Feldgarden M."/>
            <person name="Gevers D."/>
            <person name="Daigneault M."/>
            <person name="Sibley C.D."/>
            <person name="White A."/>
            <person name="Strauss J."/>
            <person name="Allen-Vercoe E."/>
            <person name="Young S.K."/>
            <person name="Zeng Q."/>
            <person name="Gargeya S."/>
            <person name="Fitzgerald M."/>
            <person name="Haas B."/>
            <person name="Abouelleil A."/>
            <person name="Alvarado L."/>
            <person name="Arachchi H.M."/>
            <person name="Berlin A."/>
            <person name="Brown A."/>
            <person name="Chapman S.B."/>
            <person name="Chen Z."/>
            <person name="Dunbar C."/>
            <person name="Freedman E."/>
            <person name="Gearin G."/>
            <person name="Gellesch M."/>
            <person name="Goldberg J."/>
            <person name="Griggs A."/>
            <person name="Gujja S."/>
            <person name="Heilman E."/>
            <person name="Heiman D."/>
            <person name="Howarth C."/>
            <person name="Larson L."/>
            <person name="Lui A."/>
            <person name="MacDonald P.J.P."/>
            <person name="Mehta T."/>
            <person name="Montmayeur A."/>
            <person name="Murphy C."/>
            <person name="Neiman D."/>
            <person name="Pearson M."/>
            <person name="Priest M."/>
            <person name="Roberts A."/>
            <person name="Saif S."/>
            <person name="Shea T."/>
            <person name="Shenoy N."/>
            <person name="Sisk P."/>
            <person name="Stolte C."/>
            <person name="Sykes S."/>
            <person name="White J."/>
            <person name="Yandava C."/>
            <person name="Nusbaum C."/>
            <person name="Birren B."/>
        </authorList>
    </citation>
    <scope>NUCLEOTIDE SEQUENCE [LARGE SCALE GENOMIC DNA]</scope>
    <source>
        <strain evidence="1 2">29_1</strain>
    </source>
</reference>
<gene>
    <name evidence="1" type="ORF">HMPREF9488_02841</name>
</gene>
<sequence>MKLNIERLQENLKIQCHECHGLCCVALYFSKIDGFPEDKLAGNPCNHLLDNNQCHIYNSLKEMKMKGCMIYDCFGAGQIVSQKLPSWRSSENAMVIFGVFQKVVQLQQMLSYLIDAYHIHPNFQLEQLILENLKVRENVLNNSTVDLDKYHQKVSQRLKEICQQYTHDLSMRIMIGEDFRGKDCCNYVFLGTDLRDAKVENADLSQSLFLTQIQLNGCHGNRYTKIPKNLLRPRTWEK</sequence>
<dbReference type="RefSeq" id="WP_008789928.1">
    <property type="nucleotide sequence ID" value="NZ_AKCB01000001.1"/>
</dbReference>
<evidence type="ECO:0008006" key="3">
    <source>
        <dbReference type="Google" id="ProtNLM"/>
    </source>
</evidence>
<dbReference type="Proteomes" id="UP000003157">
    <property type="component" value="Unassembled WGS sequence"/>
</dbReference>
<proteinExistence type="predicted"/>
<evidence type="ECO:0000313" key="2">
    <source>
        <dbReference type="Proteomes" id="UP000003157"/>
    </source>
</evidence>
<dbReference type="GeneID" id="78228411"/>
<dbReference type="EMBL" id="ADKX01000042">
    <property type="protein sequence ID" value="EFW03855.1"/>
    <property type="molecule type" value="Genomic_DNA"/>
</dbReference>
<keyword evidence="2" id="KW-1185">Reference proteome</keyword>
<dbReference type="SUPFAM" id="SSF141571">
    <property type="entry name" value="Pentapeptide repeat-like"/>
    <property type="match status" value="1"/>
</dbReference>
<name>E7GDJ8_9FIRM</name>
<dbReference type="HOGENOM" id="CLU_068870_0_0_9"/>
<organism evidence="1 2">
    <name type="scientific">Coprobacillus cateniformis</name>
    <dbReference type="NCBI Taxonomy" id="100884"/>
    <lineage>
        <taxon>Bacteria</taxon>
        <taxon>Bacillati</taxon>
        <taxon>Bacillota</taxon>
        <taxon>Erysipelotrichia</taxon>
        <taxon>Erysipelotrichales</taxon>
        <taxon>Coprobacillaceae</taxon>
        <taxon>Coprobacillus</taxon>
    </lineage>
</organism>
<dbReference type="eggNOG" id="COG1357">
    <property type="taxonomic scope" value="Bacteria"/>
</dbReference>
<dbReference type="OrthoDB" id="154708at2"/>
<protein>
    <recommendedName>
        <fullName evidence="3">Pentapeptide repeat-containing protein</fullName>
    </recommendedName>
</protein>